<dbReference type="PANTHER" id="PTHR36832">
    <property type="entry name" value="SLR1174 PROTEIN-RELATED"/>
    <property type="match status" value="1"/>
</dbReference>
<keyword evidence="1" id="KW-1133">Transmembrane helix</keyword>
<dbReference type="EMBL" id="WUQX01000001">
    <property type="protein sequence ID" value="MXP74705.1"/>
    <property type="molecule type" value="Genomic_DNA"/>
</dbReference>
<evidence type="ECO:0000256" key="1">
    <source>
        <dbReference type="SAM" id="Phobius"/>
    </source>
</evidence>
<dbReference type="RefSeq" id="WP_159750053.1">
    <property type="nucleotide sequence ID" value="NZ_WUQX01000001.1"/>
</dbReference>
<feature type="transmembrane region" description="Helical" evidence="1">
    <location>
        <begin position="208"/>
        <end position="224"/>
    </location>
</feature>
<evidence type="ECO:0000313" key="2">
    <source>
        <dbReference type="EMBL" id="MXP74705.1"/>
    </source>
</evidence>
<comment type="caution">
    <text evidence="2">The sequence shown here is derived from an EMBL/GenBank/DDBJ whole genome shotgun (WGS) entry which is preliminary data.</text>
</comment>
<sequence length="264" mass="30045">MKKYLEIAKAYMKAQLIWRSDIFVDVLLSVAKILFAWILWGILFEGKEQIAGLEFHAMISYYIISSYLFQMEKSAEISQQMASMLRNGTFSKYMVIPVQTQGYFVAMEAGKIAFSSGIGFLTMLLWFCLFRIPLKHTASAKILLCGIIMVALGLLFMAQLNYFLGILTLRFEEISIFLMIKDNISAIVTGAVIPLALLPEWVIAGMKIFPFYYVTYLPSMLFIGKCEDEAVTGLFVLSIWCILFIILNQVTYEHDRIKYDGAGI</sequence>
<gene>
    <name evidence="2" type="ORF">GN277_04725</name>
</gene>
<keyword evidence="1" id="KW-0812">Transmembrane</keyword>
<organism evidence="2 3">
    <name type="scientific">Sporofaciens musculi</name>
    <dbReference type="NCBI Taxonomy" id="2681861"/>
    <lineage>
        <taxon>Bacteria</taxon>
        <taxon>Bacillati</taxon>
        <taxon>Bacillota</taxon>
        <taxon>Clostridia</taxon>
        <taxon>Lachnospirales</taxon>
        <taxon>Lachnospiraceae</taxon>
        <taxon>Sporofaciens</taxon>
    </lineage>
</organism>
<keyword evidence="1" id="KW-0472">Membrane</keyword>
<keyword evidence="3" id="KW-1185">Reference proteome</keyword>
<feature type="transmembrane region" description="Helical" evidence="1">
    <location>
        <begin position="112"/>
        <end position="130"/>
    </location>
</feature>
<name>A0A7X3ME82_9FIRM</name>
<feature type="transmembrane region" description="Helical" evidence="1">
    <location>
        <begin position="21"/>
        <end position="44"/>
    </location>
</feature>
<dbReference type="PANTHER" id="PTHR36832:SF1">
    <property type="entry name" value="SLR1174 PROTEIN"/>
    <property type="match status" value="1"/>
</dbReference>
<proteinExistence type="predicted"/>
<protein>
    <submittedName>
        <fullName evidence="2">ABC transporter permease</fullName>
    </submittedName>
</protein>
<feature type="transmembrane region" description="Helical" evidence="1">
    <location>
        <begin position="142"/>
        <end position="164"/>
    </location>
</feature>
<reference evidence="2 3" key="1">
    <citation type="submission" date="2019-12" db="EMBL/GenBank/DDBJ databases">
        <title>Sporaefaciens musculi gen. nov., sp. nov., a novel bacterium isolated from the caecum of an obese mouse.</title>
        <authorList>
            <person name="Rasmussen T.S."/>
            <person name="Streidl T."/>
            <person name="Hitch T.C.A."/>
            <person name="Wortmann E."/>
            <person name="Deptula P."/>
            <person name="Hansen M."/>
            <person name="Nielsen D.S."/>
            <person name="Clavel T."/>
            <person name="Vogensen F.K."/>
        </authorList>
    </citation>
    <scope>NUCLEOTIDE SEQUENCE [LARGE SCALE GENOMIC DNA]</scope>
    <source>
        <strain evidence="2 3">WCA-9-b2</strain>
    </source>
</reference>
<dbReference type="Proteomes" id="UP000460412">
    <property type="component" value="Unassembled WGS sequence"/>
</dbReference>
<feature type="transmembrane region" description="Helical" evidence="1">
    <location>
        <begin position="230"/>
        <end position="248"/>
    </location>
</feature>
<dbReference type="AlphaFoldDB" id="A0A7X3ME82"/>
<accession>A0A7X3ME82</accession>
<evidence type="ECO:0000313" key="3">
    <source>
        <dbReference type="Proteomes" id="UP000460412"/>
    </source>
</evidence>